<name>B7F0Y2_ORYSJ</name>
<reference evidence="2" key="1">
    <citation type="journal article" date="2003" name="Science">
        <title>Collection, Mapping, and Annotation of Over 28,000 cDNA Clones from japonica Rice.</title>
        <authorList>
            <person name="Kikuchi S."/>
            <person name="Satoh K."/>
            <person name="Nagata T."/>
            <person name="Kawagashira N."/>
            <person name="Doi K."/>
            <person name="Kishimoto N."/>
            <person name="Yazaki J."/>
            <person name="Ishikawa M."/>
            <person name="Yamada H."/>
            <person name="Ooka H."/>
            <person name="Hotta I."/>
            <person name="Kojima K."/>
            <person name="Namiki T."/>
            <person name="Ohneda E."/>
            <person name="Yahagi W."/>
            <person name="Suzuki K."/>
            <person name="Li C."/>
            <person name="Ohtsuki K."/>
            <person name="Shishiki T."/>
            <person name="Otomo Y."/>
            <person name="Murakami K."/>
            <person name="Iida Y."/>
            <person name="Sugano S."/>
            <person name="Fujimura T."/>
            <person name="Suzuki Y."/>
            <person name="Tsunoda Y."/>
            <person name="Kurosaki T."/>
            <person name="Kodama T."/>
            <person name="Masuda H."/>
            <person name="Kobayashi M."/>
            <person name="Xie Q."/>
            <person name="Lu M."/>
            <person name="Narikawa R."/>
            <person name="Sugiyama A."/>
            <person name="Mizuno K."/>
            <person name="Yokomizo S."/>
            <person name="Niikura J."/>
            <person name="Ikeda R."/>
            <person name="Ishibiki J."/>
            <person name="Kawamata M."/>
            <person name="Yoshimura A."/>
            <person name="Miura J."/>
            <person name="Kusumegi T."/>
            <person name="Oka M."/>
            <person name="Ryu R."/>
            <person name="Ueda M."/>
            <person name="Matsubara K."/>
            <person name="Kawai J."/>
            <person name="Carninci P."/>
            <person name="Adachi J."/>
            <person name="Aizawa K."/>
            <person name="Arakawa T."/>
            <person name="Fukuda S."/>
            <person name="Hara A."/>
            <person name="Hashidume W."/>
            <person name="Hayatsu N."/>
            <person name="Imotani K."/>
            <person name="Ishii Y."/>
            <person name="Itoh M."/>
            <person name="Kagawa I."/>
            <person name="Kondo S."/>
            <person name="Konno H."/>
            <person name="Miyazaki A."/>
            <person name="Osato N."/>
            <person name="Ota Y."/>
            <person name="Saito R."/>
            <person name="Sasaki D."/>
            <person name="Sato K."/>
            <person name="Shibata K."/>
            <person name="Shinagawa A."/>
            <person name="Shiraki T."/>
            <person name="Yoshino M."/>
            <person name="Hayashizaki Y."/>
        </authorList>
    </citation>
    <scope>NUCLEOTIDE SEQUENCE</scope>
</reference>
<dbReference type="RefSeq" id="XP_015637487.1">
    <property type="nucleotide sequence ID" value="XM_015782001.3"/>
</dbReference>
<evidence type="ECO:0000313" key="2">
    <source>
        <dbReference type="EMBL" id="BAG98279.1"/>
    </source>
</evidence>
<protein>
    <submittedName>
        <fullName evidence="2">cDNA clone:002-139-A10, full insert sequence</fullName>
    </submittedName>
</protein>
<dbReference type="GeneID" id="4338275"/>
<dbReference type="OrthoDB" id="780314at2759"/>
<dbReference type="EMBL" id="AK108098">
    <property type="protein sequence ID" value="BAG98279.1"/>
    <property type="molecule type" value="mRNA"/>
</dbReference>
<proteinExistence type="evidence at transcript level"/>
<feature type="region of interest" description="Disordered" evidence="1">
    <location>
        <begin position="19"/>
        <end position="53"/>
    </location>
</feature>
<evidence type="ECO:0000256" key="1">
    <source>
        <dbReference type="SAM" id="MobiDB-lite"/>
    </source>
</evidence>
<dbReference type="AlphaFoldDB" id="B7F0Y2"/>
<organism evidence="2">
    <name type="scientific">Oryza sativa subsp. japonica</name>
    <name type="common">Rice</name>
    <dbReference type="NCBI Taxonomy" id="39947"/>
    <lineage>
        <taxon>Eukaryota</taxon>
        <taxon>Viridiplantae</taxon>
        <taxon>Streptophyta</taxon>
        <taxon>Embryophyta</taxon>
        <taxon>Tracheophyta</taxon>
        <taxon>Spermatophyta</taxon>
        <taxon>Magnoliopsida</taxon>
        <taxon>Liliopsida</taxon>
        <taxon>Poales</taxon>
        <taxon>Poaceae</taxon>
        <taxon>BOP clade</taxon>
        <taxon>Oryzoideae</taxon>
        <taxon>Oryzeae</taxon>
        <taxon>Oryzinae</taxon>
        <taxon>Oryza</taxon>
        <taxon>Oryza sativa</taxon>
    </lineage>
</organism>
<sequence length="170" mass="19029">MKEMRAYLKKNSRIGKYLNLHPSSYRPMPSSETAAKRKQAPDALQFGRPTPKQTTSVASMLCKAPEEVDEDIHAKGPSQSTIEQCTRQYNGKQMVHQQIANLFSEFDIPFAAAHSRSFETMVQSIIQFGPGYKPPSHQDWWVPLLVGAKETTLGASGNMGDLNESDDDIW</sequence>
<accession>B7F0Y2</accession>